<comment type="similarity">
    <text evidence="10">Belongs to the insect chemoreceptor superfamily. Heteromeric odorant receptor channel (TC 1.A.69) family.</text>
</comment>
<dbReference type="AlphaFoldDB" id="A0A978W728"/>
<evidence type="ECO:0000256" key="6">
    <source>
        <dbReference type="ARBA" id="ARBA00022989"/>
    </source>
</evidence>
<keyword evidence="8 10" id="KW-0675">Receptor</keyword>
<dbReference type="PANTHER" id="PTHR21137:SF35">
    <property type="entry name" value="ODORANT RECEPTOR 19A-RELATED"/>
    <property type="match status" value="1"/>
</dbReference>
<dbReference type="PANTHER" id="PTHR21137">
    <property type="entry name" value="ODORANT RECEPTOR"/>
    <property type="match status" value="1"/>
</dbReference>
<evidence type="ECO:0000256" key="3">
    <source>
        <dbReference type="ARBA" id="ARBA00022606"/>
    </source>
</evidence>
<comment type="caution">
    <text evidence="10">Lacks conserved residue(s) required for the propagation of feature annotation.</text>
</comment>
<feature type="transmembrane region" description="Helical" evidence="10">
    <location>
        <begin position="314"/>
        <end position="334"/>
    </location>
</feature>
<evidence type="ECO:0000256" key="1">
    <source>
        <dbReference type="ARBA" id="ARBA00004651"/>
    </source>
</evidence>
<evidence type="ECO:0000256" key="5">
    <source>
        <dbReference type="ARBA" id="ARBA00022725"/>
    </source>
</evidence>
<evidence type="ECO:0000256" key="7">
    <source>
        <dbReference type="ARBA" id="ARBA00023136"/>
    </source>
</evidence>
<name>A0A978W728_9NEOP</name>
<keyword evidence="6 10" id="KW-1133">Transmembrane helix</keyword>
<keyword evidence="3 10" id="KW-0716">Sensory transduction</keyword>
<evidence type="ECO:0000256" key="10">
    <source>
        <dbReference type="RuleBase" id="RU351113"/>
    </source>
</evidence>
<evidence type="ECO:0000256" key="4">
    <source>
        <dbReference type="ARBA" id="ARBA00022692"/>
    </source>
</evidence>
<keyword evidence="2" id="KW-1003">Cell membrane</keyword>
<keyword evidence="4 10" id="KW-0812">Transmembrane</keyword>
<feature type="transmembrane region" description="Helical" evidence="10">
    <location>
        <begin position="83"/>
        <end position="104"/>
    </location>
</feature>
<protein>
    <recommendedName>
        <fullName evidence="10">Odorant receptor</fullName>
    </recommendedName>
</protein>
<dbReference type="GO" id="GO:0007165">
    <property type="term" value="P:signal transduction"/>
    <property type="evidence" value="ECO:0007669"/>
    <property type="project" value="UniProtKB-KW"/>
</dbReference>
<evidence type="ECO:0000256" key="2">
    <source>
        <dbReference type="ARBA" id="ARBA00022475"/>
    </source>
</evidence>
<dbReference type="GO" id="GO:0005886">
    <property type="term" value="C:plasma membrane"/>
    <property type="evidence" value="ECO:0007669"/>
    <property type="project" value="UniProtKB-SubCell"/>
</dbReference>
<keyword evidence="9 10" id="KW-0807">Transducer</keyword>
<organism evidence="11">
    <name type="scientific">Heortia vitessoides</name>
    <dbReference type="NCBI Taxonomy" id="1557813"/>
    <lineage>
        <taxon>Eukaryota</taxon>
        <taxon>Metazoa</taxon>
        <taxon>Ecdysozoa</taxon>
        <taxon>Arthropoda</taxon>
        <taxon>Hexapoda</taxon>
        <taxon>Insecta</taxon>
        <taxon>Pterygota</taxon>
        <taxon>Neoptera</taxon>
        <taxon>Endopterygota</taxon>
        <taxon>Lepidoptera</taxon>
        <taxon>Glossata</taxon>
        <taxon>Ditrysia</taxon>
        <taxon>Pyraloidea</taxon>
        <taxon>Crambidae</taxon>
        <taxon>Heortia</taxon>
    </lineage>
</organism>
<dbReference type="EMBL" id="MW717319">
    <property type="protein sequence ID" value="UVB79125.1"/>
    <property type="molecule type" value="mRNA"/>
</dbReference>
<proteinExistence type="evidence at transcript level"/>
<accession>A0A978W728</accession>
<dbReference type="GO" id="GO:0005549">
    <property type="term" value="F:odorant binding"/>
    <property type="evidence" value="ECO:0007669"/>
    <property type="project" value="InterPro"/>
</dbReference>
<evidence type="ECO:0000256" key="8">
    <source>
        <dbReference type="ARBA" id="ARBA00023170"/>
    </source>
</evidence>
<evidence type="ECO:0000256" key="9">
    <source>
        <dbReference type="ARBA" id="ARBA00023224"/>
    </source>
</evidence>
<dbReference type="InterPro" id="IPR004117">
    <property type="entry name" value="7tm6_olfct_rcpt"/>
</dbReference>
<keyword evidence="5 10" id="KW-0552">Olfaction</keyword>
<feature type="transmembrane region" description="Helical" evidence="10">
    <location>
        <begin position="202"/>
        <end position="220"/>
    </location>
</feature>
<feature type="transmembrane region" description="Helical" evidence="10">
    <location>
        <begin position="287"/>
        <end position="308"/>
    </location>
</feature>
<comment type="subcellular location">
    <subcellularLocation>
        <location evidence="1 10">Cell membrane</location>
        <topology evidence="1 10">Multi-pass membrane protein</topology>
    </subcellularLocation>
</comment>
<reference evidence="11" key="1">
    <citation type="journal article" date="2021" name="Zhi Wu Bao Hu">
        <title>Identification and Analysis of Chemosensory Gene of Yellow Leaf Borer.</title>
        <authorList>
            <person name="Li Z."/>
            <person name="Liu L."/>
            <person name="Yang B."/>
            <person name="Yan S."/>
            <person name="Wang G."/>
        </authorList>
    </citation>
    <scope>NUCLEOTIDE SEQUENCE</scope>
    <source>
        <strain evidence="11">ZC1996031</strain>
        <tissue evidence="11">Antennae and mouthparts</tissue>
    </source>
</reference>
<feature type="transmembrane region" description="Helical" evidence="10">
    <location>
        <begin position="49"/>
        <end position="71"/>
    </location>
</feature>
<feature type="transmembrane region" description="Helical" evidence="10">
    <location>
        <begin position="151"/>
        <end position="172"/>
    </location>
</feature>
<evidence type="ECO:0000313" key="11">
    <source>
        <dbReference type="EMBL" id="UVB79125.1"/>
    </source>
</evidence>
<sequence length="409" mass="47730">MEHFGKYLPHDSGAREFKFESFEKSYKYCMFSISLSMMYPNPSHDMQRILSLPCAILLASPVYAGTVIHMYKSWLIRDLNTLFSLAVILGPITAYFIKMVVMFVQSDLVIQMLEEVNKDYATCNRLPLPYKLITHKWVTLFRNFDRTWSKFIFCMTFSFPILTALRTAYSYLFHDEPTRYTIIDTNLPFRLDEPELKLQTPYYEISFAFLTLYTFIYFYCNVTGFDSMKCLFAGHVCLKLELCSQAMVDALKIQDIEERYLQVTNVIKEQNKVYAFVETYNKIYQTWLTALSVYLVAHLCTSAVHLSSKFLADIQYISSIVASTYYCYMLCAHIGRMTESSSNMALALYCSGWENVRDLRIRRMIAFAIARTQLPLRVIIFSNYPFDIQLFVSIVKTAYSLFTLLNQSN</sequence>
<dbReference type="GO" id="GO:0004984">
    <property type="term" value="F:olfactory receptor activity"/>
    <property type="evidence" value="ECO:0007669"/>
    <property type="project" value="InterPro"/>
</dbReference>
<keyword evidence="7 10" id="KW-0472">Membrane</keyword>
<dbReference type="Pfam" id="PF02949">
    <property type="entry name" value="7tm_6"/>
    <property type="match status" value="1"/>
</dbReference>
<reference evidence="11" key="2">
    <citation type="submission" date="2021-03" db="EMBL/GenBank/DDBJ databases">
        <authorList>
            <person name="Li z."/>
        </authorList>
    </citation>
    <scope>NUCLEOTIDE SEQUENCE</scope>
    <source>
        <strain evidence="11">ZC1996031</strain>
        <tissue evidence="11">Antennae and mouthparts</tissue>
    </source>
</reference>